<comment type="similarity">
    <text evidence="5 18">Belongs to the CDS family.</text>
</comment>
<keyword evidence="9" id="KW-0444">Lipid biosynthesis</keyword>
<dbReference type="GO" id="GO:0004605">
    <property type="term" value="F:phosphatidate cytidylyltransferase activity"/>
    <property type="evidence" value="ECO:0007669"/>
    <property type="project" value="UniProtKB-EC"/>
</dbReference>
<keyword evidence="16" id="KW-0594">Phospholipid biosynthesis</keyword>
<proteinExistence type="inferred from homology"/>
<keyword evidence="10 18" id="KW-0808">Transferase</keyword>
<feature type="transmembrane region" description="Helical" evidence="19">
    <location>
        <begin position="95"/>
        <end position="116"/>
    </location>
</feature>
<dbReference type="AlphaFoldDB" id="A0A4P9UL10"/>
<comment type="pathway">
    <text evidence="3 18">Phospholipid metabolism; CDP-diacylglycerol biosynthesis; CDP-diacylglycerol from sn-glycerol 3-phosphate: step 3/3.</text>
</comment>
<evidence type="ECO:0000256" key="19">
    <source>
        <dbReference type="SAM" id="Phobius"/>
    </source>
</evidence>
<protein>
    <recommendedName>
        <fullName evidence="7 18">Phosphatidate cytidylyltransferase</fullName>
        <ecNumber evidence="6 18">2.7.7.41</ecNumber>
    </recommendedName>
</protein>
<dbReference type="PANTHER" id="PTHR46382">
    <property type="entry name" value="PHOSPHATIDATE CYTIDYLYLTRANSFERASE"/>
    <property type="match status" value="1"/>
</dbReference>
<dbReference type="GO" id="GO:0005886">
    <property type="term" value="C:plasma membrane"/>
    <property type="evidence" value="ECO:0007669"/>
    <property type="project" value="UniProtKB-SubCell"/>
</dbReference>
<keyword evidence="8" id="KW-1003">Cell membrane</keyword>
<evidence type="ECO:0000256" key="12">
    <source>
        <dbReference type="ARBA" id="ARBA00022695"/>
    </source>
</evidence>
<evidence type="ECO:0000256" key="4">
    <source>
        <dbReference type="ARBA" id="ARBA00005189"/>
    </source>
</evidence>
<dbReference type="EMBL" id="CP035467">
    <property type="protein sequence ID" value="QCW81777.1"/>
    <property type="molecule type" value="Genomic_DNA"/>
</dbReference>
<evidence type="ECO:0000256" key="16">
    <source>
        <dbReference type="ARBA" id="ARBA00023209"/>
    </source>
</evidence>
<dbReference type="RefSeq" id="WP_017840438.1">
    <property type="nucleotide sequence ID" value="NZ_CP035467.1"/>
</dbReference>
<keyword evidence="11 18" id="KW-0812">Transmembrane</keyword>
<comment type="subcellular location">
    <subcellularLocation>
        <location evidence="2">Cell membrane</location>
        <topology evidence="2">Multi-pass membrane protein</topology>
    </subcellularLocation>
</comment>
<evidence type="ECO:0000256" key="1">
    <source>
        <dbReference type="ARBA" id="ARBA00001698"/>
    </source>
</evidence>
<dbReference type="KEGG" id="mbur:EQU24_05565"/>
<dbReference type="STRING" id="675511.GCA_000341735_01896"/>
<dbReference type="OrthoDB" id="9799199at2"/>
<evidence type="ECO:0000256" key="6">
    <source>
        <dbReference type="ARBA" id="ARBA00012487"/>
    </source>
</evidence>
<evidence type="ECO:0000256" key="15">
    <source>
        <dbReference type="ARBA" id="ARBA00023136"/>
    </source>
</evidence>
<evidence type="ECO:0000256" key="17">
    <source>
        <dbReference type="ARBA" id="ARBA00023264"/>
    </source>
</evidence>
<dbReference type="PROSITE" id="PS01315">
    <property type="entry name" value="CDS"/>
    <property type="match status" value="1"/>
</dbReference>
<dbReference type="InterPro" id="IPR000374">
    <property type="entry name" value="PC_trans"/>
</dbReference>
<dbReference type="PANTHER" id="PTHR46382:SF1">
    <property type="entry name" value="PHOSPHATIDATE CYTIDYLYLTRANSFERASE"/>
    <property type="match status" value="1"/>
</dbReference>
<name>A0A4P9UL10_METBY</name>
<evidence type="ECO:0000256" key="14">
    <source>
        <dbReference type="ARBA" id="ARBA00023098"/>
    </source>
</evidence>
<evidence type="ECO:0000256" key="7">
    <source>
        <dbReference type="ARBA" id="ARBA00019373"/>
    </source>
</evidence>
<evidence type="ECO:0000256" key="13">
    <source>
        <dbReference type="ARBA" id="ARBA00022989"/>
    </source>
</evidence>
<dbReference type="GO" id="GO:0016024">
    <property type="term" value="P:CDP-diacylglycerol biosynthetic process"/>
    <property type="evidence" value="ECO:0007669"/>
    <property type="project" value="UniProtKB-UniPathway"/>
</dbReference>
<sequence>MLLQRIITALILAPLVVLAVYLLPIPYFTLVVALVMLVAAWEWTGLTGIDSPLMRILFLALLILPMGGVYFWTYFLEVLAQIFDWPEVRAQSGLLEWLVILPVLFWVVVMFLIRNASDALLKLELKTVYKGLTGWLILFFAWMFLYRMRAFYGADMVMYFLLLIWIADITAYFVGKKFGATKLAPEISPGKTMAGFYGALGSAVVSAIVLSLVFGFNLMIGSDFVLLSVLTVLISIYGDLFFSLVKRQQGVKDTGSILPGHGGLLDRIDSLVAAIPFFYAGILLIRELF</sequence>
<evidence type="ECO:0000313" key="21">
    <source>
        <dbReference type="Proteomes" id="UP000305881"/>
    </source>
</evidence>
<evidence type="ECO:0000256" key="18">
    <source>
        <dbReference type="RuleBase" id="RU003938"/>
    </source>
</evidence>
<evidence type="ECO:0000256" key="5">
    <source>
        <dbReference type="ARBA" id="ARBA00010185"/>
    </source>
</evidence>
<feature type="transmembrane region" description="Helical" evidence="19">
    <location>
        <begin position="56"/>
        <end position="75"/>
    </location>
</feature>
<keyword evidence="21" id="KW-1185">Reference proteome</keyword>
<evidence type="ECO:0000256" key="3">
    <source>
        <dbReference type="ARBA" id="ARBA00005119"/>
    </source>
</evidence>
<keyword evidence="14" id="KW-0443">Lipid metabolism</keyword>
<feature type="transmembrane region" description="Helical" evidence="19">
    <location>
        <begin position="157"/>
        <end position="175"/>
    </location>
</feature>
<accession>A0A4P9UL10</accession>
<dbReference type="UniPathway" id="UPA00557">
    <property type="reaction ID" value="UER00614"/>
</dbReference>
<feature type="transmembrane region" description="Helical" evidence="19">
    <location>
        <begin position="224"/>
        <end position="244"/>
    </location>
</feature>
<gene>
    <name evidence="20" type="ORF">EQU24_05565</name>
</gene>
<feature type="transmembrane region" description="Helical" evidence="19">
    <location>
        <begin position="128"/>
        <end position="145"/>
    </location>
</feature>
<evidence type="ECO:0000256" key="9">
    <source>
        <dbReference type="ARBA" id="ARBA00022516"/>
    </source>
</evidence>
<dbReference type="Proteomes" id="UP000305881">
    <property type="component" value="Chromosome"/>
</dbReference>
<evidence type="ECO:0000256" key="10">
    <source>
        <dbReference type="ARBA" id="ARBA00022679"/>
    </source>
</evidence>
<keyword evidence="12 18" id="KW-0548">Nucleotidyltransferase</keyword>
<comment type="catalytic activity">
    <reaction evidence="1 18">
        <text>a 1,2-diacyl-sn-glycero-3-phosphate + CTP + H(+) = a CDP-1,2-diacyl-sn-glycerol + diphosphate</text>
        <dbReference type="Rhea" id="RHEA:16229"/>
        <dbReference type="ChEBI" id="CHEBI:15378"/>
        <dbReference type="ChEBI" id="CHEBI:33019"/>
        <dbReference type="ChEBI" id="CHEBI:37563"/>
        <dbReference type="ChEBI" id="CHEBI:58332"/>
        <dbReference type="ChEBI" id="CHEBI:58608"/>
        <dbReference type="EC" id="2.7.7.41"/>
    </reaction>
</comment>
<dbReference type="EC" id="2.7.7.41" evidence="6 18"/>
<evidence type="ECO:0000256" key="11">
    <source>
        <dbReference type="ARBA" id="ARBA00022692"/>
    </source>
</evidence>
<feature type="transmembrane region" description="Helical" evidence="19">
    <location>
        <begin position="30"/>
        <end position="49"/>
    </location>
</feature>
<keyword evidence="13 19" id="KW-1133">Transmembrane helix</keyword>
<comment type="pathway">
    <text evidence="4">Lipid metabolism.</text>
</comment>
<evidence type="ECO:0000256" key="8">
    <source>
        <dbReference type="ARBA" id="ARBA00022475"/>
    </source>
</evidence>
<dbReference type="Pfam" id="PF01148">
    <property type="entry name" value="CTP_transf_1"/>
    <property type="match status" value="1"/>
</dbReference>
<organism evidence="20 21">
    <name type="scientific">Methylotuvimicrobium buryatense</name>
    <name type="common">Methylomicrobium buryatense</name>
    <dbReference type="NCBI Taxonomy" id="95641"/>
    <lineage>
        <taxon>Bacteria</taxon>
        <taxon>Pseudomonadati</taxon>
        <taxon>Pseudomonadota</taxon>
        <taxon>Gammaproteobacteria</taxon>
        <taxon>Methylococcales</taxon>
        <taxon>Methylococcaceae</taxon>
        <taxon>Methylotuvimicrobium</taxon>
    </lineage>
</organism>
<evidence type="ECO:0000313" key="20">
    <source>
        <dbReference type="EMBL" id="QCW81777.1"/>
    </source>
</evidence>
<reference evidence="21" key="1">
    <citation type="journal article" date="2019" name="J. Bacteriol.">
        <title>A Mutagenic Screen Identifies a TonB-Dependent Receptor Required for the Lanthanide Metal Switch in the Type I Methanotroph 'Methylotuvimicrobium buryatense' 5GB1C.</title>
        <authorList>
            <person name="Groom J.D."/>
            <person name="Ford S.M."/>
            <person name="Pesesky M.W."/>
            <person name="Lidstrom M.E."/>
        </authorList>
    </citation>
    <scope>NUCLEOTIDE SEQUENCE [LARGE SCALE GENOMIC DNA]</scope>
    <source>
        <strain evidence="21">5GB1C</strain>
    </source>
</reference>
<feature type="transmembrane region" description="Helical" evidence="19">
    <location>
        <begin position="264"/>
        <end position="285"/>
    </location>
</feature>
<keyword evidence="17" id="KW-1208">Phospholipid metabolism</keyword>
<keyword evidence="15 19" id="KW-0472">Membrane</keyword>
<evidence type="ECO:0000256" key="2">
    <source>
        <dbReference type="ARBA" id="ARBA00004651"/>
    </source>
</evidence>
<feature type="transmembrane region" description="Helical" evidence="19">
    <location>
        <begin position="196"/>
        <end position="218"/>
    </location>
</feature>